<dbReference type="GO" id="GO:0005829">
    <property type="term" value="C:cytosol"/>
    <property type="evidence" value="ECO:0007669"/>
    <property type="project" value="TreeGrafter"/>
</dbReference>
<dbReference type="Pfam" id="PF17678">
    <property type="entry name" value="Glyco_hydro_92N"/>
    <property type="match status" value="1"/>
</dbReference>
<evidence type="ECO:0000313" key="5">
    <source>
        <dbReference type="EMBL" id="KAF4513085.1"/>
    </source>
</evidence>
<dbReference type="GO" id="GO:0005975">
    <property type="term" value="P:carbohydrate metabolic process"/>
    <property type="evidence" value="ECO:0007669"/>
    <property type="project" value="InterPro"/>
</dbReference>
<dbReference type="GO" id="GO:0030246">
    <property type="term" value="F:carbohydrate binding"/>
    <property type="evidence" value="ECO:0007669"/>
    <property type="project" value="InterPro"/>
</dbReference>
<dbReference type="Gene3D" id="1.20.1050.60">
    <property type="entry name" value="alpha-1,2-mannosidase"/>
    <property type="match status" value="1"/>
</dbReference>
<evidence type="ECO:0008006" key="7">
    <source>
        <dbReference type="Google" id="ProtNLM"/>
    </source>
</evidence>
<dbReference type="InterPro" id="IPR005887">
    <property type="entry name" value="GH92_a_mannosidase_put"/>
</dbReference>
<dbReference type="Gene3D" id="2.70.98.10">
    <property type="match status" value="1"/>
</dbReference>
<dbReference type="Gene3D" id="3.30.2080.10">
    <property type="entry name" value="GH92 mannosidase domain"/>
    <property type="match status" value="1"/>
</dbReference>
<dbReference type="Gene3D" id="1.20.1610.10">
    <property type="entry name" value="alpha-1,2-mannosidases domains"/>
    <property type="match status" value="1"/>
</dbReference>
<evidence type="ECO:0000256" key="1">
    <source>
        <dbReference type="SAM" id="MobiDB-lite"/>
    </source>
</evidence>
<dbReference type="GO" id="GO:0000224">
    <property type="term" value="F:peptide-N4-(N-acetyl-beta-glucosaminyl)asparagine amidase activity"/>
    <property type="evidence" value="ECO:0007669"/>
    <property type="project" value="TreeGrafter"/>
</dbReference>
<gene>
    <name evidence="5" type="ORF">G6O67_000404</name>
</gene>
<reference evidence="5 6" key="1">
    <citation type="journal article" date="2020" name="Genome Biol. Evol.">
        <title>A new high-quality draft genome assembly of the Chinese cordyceps Ophiocordyceps sinensis.</title>
        <authorList>
            <person name="Shu R."/>
            <person name="Zhang J."/>
            <person name="Meng Q."/>
            <person name="Zhang H."/>
            <person name="Zhou G."/>
            <person name="Li M."/>
            <person name="Wu P."/>
            <person name="Zhao Y."/>
            <person name="Chen C."/>
            <person name="Qin Q."/>
        </authorList>
    </citation>
    <scope>NUCLEOTIDE SEQUENCE [LARGE SCALE GENOMIC DNA]</scope>
    <source>
        <strain evidence="5 6">IOZ07</strain>
    </source>
</reference>
<keyword evidence="2" id="KW-0732">Signal</keyword>
<dbReference type="GO" id="GO:0006516">
    <property type="term" value="P:glycoprotein catabolic process"/>
    <property type="evidence" value="ECO:0007669"/>
    <property type="project" value="TreeGrafter"/>
</dbReference>
<feature type="chain" id="PRO_5034899330" description="Glycoside hydrolase family 92 protein" evidence="2">
    <location>
        <begin position="20"/>
        <end position="784"/>
    </location>
</feature>
<accession>A0A8H4PZ01</accession>
<evidence type="ECO:0000313" key="6">
    <source>
        <dbReference type="Proteomes" id="UP000557566"/>
    </source>
</evidence>
<feature type="signal peptide" evidence="2">
    <location>
        <begin position="1"/>
        <end position="19"/>
    </location>
</feature>
<evidence type="ECO:0000259" key="4">
    <source>
        <dbReference type="Pfam" id="PF17678"/>
    </source>
</evidence>
<sequence>MLPRRSIWTLLAAVAFVHAAKPVDDLSRYALTDTGSVNGGNTFPGVSRPLGMVKLGPDLYTGADAYSGYLPTGNFTGFTMLHESGTGGAPKYGVVSQMPVVGHLANPLSDAVNDTRAAPDRTEVGYYRAALGSGTTVELGASPRAGLYQYTFPGGRHGRSHVVVDVSHVLSSYRGQGLEQHFLRGNITVLRHRSTRRLEYTGFGTYDNGWNRAAPWTVYFCGRFDAPGTFRTFLGVDKRSDRLAEFSTRPSYESGSARLGAVFTFYQTRVVSRVGVSFISTARACANVDAEMPEGTALRTVRQQTREAWNLDVFAKLTTSETNPTKLSQLYTALYFMHLIPANKTGENPLWQSREPYYDDIFTFWDTPTYHEELLRSMVDVWRHQGWVSDGRSSFSNGAVQGGSNSDNVFADAFIKGVGGKLNWNDAFASMVKNAETVPSNNRDPRDPTGSTKEGRSALPDWLRLGYITPRFSRSVSRAIEYSVNDFSLAVVAAGLGRLADFSTYLERSRNWRNHWNPDMKALGFSGFVGPRDTKGFLPQDPLSCGGCYWGDFYYQALPWEYSFNAHHDLAHLIRLCGGPDAFVERLDTTFRPGVSGGNAQFNHTIFNPGNEPSFTTPYLYNFVNRQDLAVERSRHVAKSYYRPTPDGLPGNSDAGAMESWLLWNMIGLYPMTGQPFFLIGSPWFSDLTIDLGPGKRLQITTTGGRDDAFYVQSLKVNGMRWNKSWLTWYDIFAAGGTLEFELGSHPVNWTKGPPPPSLASLDPEQAKFLLGNLTMMKTSGRMQ</sequence>
<feature type="domain" description="Glycosyl hydrolase family 92" evidence="3">
    <location>
        <begin position="284"/>
        <end position="745"/>
    </location>
</feature>
<dbReference type="Pfam" id="PF07971">
    <property type="entry name" value="Glyco_hydro_92"/>
    <property type="match status" value="1"/>
</dbReference>
<dbReference type="PANTHER" id="PTHR12143">
    <property type="entry name" value="PEPTIDE N-GLYCANASE PNGASE -RELATED"/>
    <property type="match status" value="1"/>
</dbReference>
<proteinExistence type="predicted"/>
<dbReference type="EMBL" id="JAAVMX010000001">
    <property type="protein sequence ID" value="KAF4513085.1"/>
    <property type="molecule type" value="Genomic_DNA"/>
</dbReference>
<dbReference type="InterPro" id="IPR012939">
    <property type="entry name" value="Glyco_hydro_92"/>
</dbReference>
<dbReference type="InterPro" id="IPR050883">
    <property type="entry name" value="PNGase"/>
</dbReference>
<dbReference type="InterPro" id="IPR008928">
    <property type="entry name" value="6-hairpin_glycosidase_sf"/>
</dbReference>
<dbReference type="AlphaFoldDB" id="A0A8H4PZ01"/>
<dbReference type="InterPro" id="IPR014718">
    <property type="entry name" value="GH-type_carb-bd"/>
</dbReference>
<dbReference type="FunFam" id="2.70.98.10:FF:000028">
    <property type="entry name" value="Alpha-1,2-mannosidase family protein (AFU_orthologue AFUA_5G10520)"/>
    <property type="match status" value="1"/>
</dbReference>
<comment type="caution">
    <text evidence="5">The sequence shown here is derived from an EMBL/GenBank/DDBJ whole genome shotgun (WGS) entry which is preliminary data.</text>
</comment>
<organism evidence="5 6">
    <name type="scientific">Ophiocordyceps sinensis</name>
    <dbReference type="NCBI Taxonomy" id="72228"/>
    <lineage>
        <taxon>Eukaryota</taxon>
        <taxon>Fungi</taxon>
        <taxon>Dikarya</taxon>
        <taxon>Ascomycota</taxon>
        <taxon>Pezizomycotina</taxon>
        <taxon>Sordariomycetes</taxon>
        <taxon>Hypocreomycetidae</taxon>
        <taxon>Hypocreales</taxon>
        <taxon>Ophiocordycipitaceae</taxon>
        <taxon>Ophiocordyceps</taxon>
    </lineage>
</organism>
<dbReference type="PANTHER" id="PTHR12143:SF44">
    <property type="entry name" value="GLYCOSYL HYDROLASE FAMILY 92 DOMAIN-CONTAINING PROTEIN"/>
    <property type="match status" value="1"/>
</dbReference>
<feature type="region of interest" description="Disordered" evidence="1">
    <location>
        <begin position="435"/>
        <end position="457"/>
    </location>
</feature>
<dbReference type="NCBIfam" id="TIGR01180">
    <property type="entry name" value="aman2_put"/>
    <property type="match status" value="1"/>
</dbReference>
<protein>
    <recommendedName>
        <fullName evidence="7">Glycoside hydrolase family 92 protein</fullName>
    </recommendedName>
</protein>
<dbReference type="OrthoDB" id="449263at2759"/>
<keyword evidence="6" id="KW-1185">Reference proteome</keyword>
<dbReference type="Proteomes" id="UP000557566">
    <property type="component" value="Unassembled WGS sequence"/>
</dbReference>
<dbReference type="GO" id="GO:0005634">
    <property type="term" value="C:nucleus"/>
    <property type="evidence" value="ECO:0007669"/>
    <property type="project" value="TreeGrafter"/>
</dbReference>
<evidence type="ECO:0000259" key="3">
    <source>
        <dbReference type="Pfam" id="PF07971"/>
    </source>
</evidence>
<name>A0A8H4PZ01_9HYPO</name>
<dbReference type="FunFam" id="1.20.1050.60:FF:000002">
    <property type="entry name" value="Glycosyl hydrolase family 92"/>
    <property type="match status" value="1"/>
</dbReference>
<dbReference type="SUPFAM" id="SSF48208">
    <property type="entry name" value="Six-hairpin glycosidases"/>
    <property type="match status" value="1"/>
</dbReference>
<feature type="domain" description="Glycosyl hydrolase family 92 N-terminal" evidence="4">
    <location>
        <begin position="34"/>
        <end position="277"/>
    </location>
</feature>
<dbReference type="InterPro" id="IPR041371">
    <property type="entry name" value="GH92_N"/>
</dbReference>
<dbReference type="FunFam" id="3.30.2080.10:FF:000001">
    <property type="entry name" value="Alpha-1,2-mannosidase subfamily"/>
    <property type="match status" value="1"/>
</dbReference>
<evidence type="ECO:0000256" key="2">
    <source>
        <dbReference type="SAM" id="SignalP"/>
    </source>
</evidence>